<gene>
    <name evidence="1" type="ORF">RCO7_14962</name>
</gene>
<sequence length="81" mass="8583">MAASSACCPISLMGIDLNAVPLVMSGVLAEANQASRQPDQIDTRGKTLPRQYLADNSFELSKSGARIMPSPWPTSGPTLHI</sequence>
<dbReference type="Proteomes" id="UP000178129">
    <property type="component" value="Unassembled WGS sequence"/>
</dbReference>
<organism evidence="1 2">
    <name type="scientific">Rhynchosporium graminicola</name>
    <dbReference type="NCBI Taxonomy" id="2792576"/>
    <lineage>
        <taxon>Eukaryota</taxon>
        <taxon>Fungi</taxon>
        <taxon>Dikarya</taxon>
        <taxon>Ascomycota</taxon>
        <taxon>Pezizomycotina</taxon>
        <taxon>Leotiomycetes</taxon>
        <taxon>Helotiales</taxon>
        <taxon>Ploettnerulaceae</taxon>
        <taxon>Rhynchosporium</taxon>
    </lineage>
</organism>
<keyword evidence="2" id="KW-1185">Reference proteome</keyword>
<protein>
    <submittedName>
        <fullName evidence="1">Uncharacterized protein</fullName>
    </submittedName>
</protein>
<evidence type="ECO:0000313" key="1">
    <source>
        <dbReference type="EMBL" id="CZT08133.1"/>
    </source>
</evidence>
<proteinExistence type="predicted"/>
<accession>A0A1E1LC74</accession>
<dbReference type="EMBL" id="FJUW01000045">
    <property type="protein sequence ID" value="CZT08133.1"/>
    <property type="molecule type" value="Genomic_DNA"/>
</dbReference>
<name>A0A1E1LC74_9HELO</name>
<evidence type="ECO:0000313" key="2">
    <source>
        <dbReference type="Proteomes" id="UP000178129"/>
    </source>
</evidence>
<comment type="caution">
    <text evidence="1">The sequence shown here is derived from an EMBL/GenBank/DDBJ whole genome shotgun (WGS) entry which is preliminary data.</text>
</comment>
<dbReference type="AlphaFoldDB" id="A0A1E1LC74"/>
<dbReference type="InParanoid" id="A0A1E1LC74"/>
<reference evidence="2" key="1">
    <citation type="submission" date="2016-03" db="EMBL/GenBank/DDBJ databases">
        <authorList>
            <person name="Ploux O."/>
        </authorList>
    </citation>
    <scope>NUCLEOTIDE SEQUENCE [LARGE SCALE GENOMIC DNA]</scope>
    <source>
        <strain evidence="2">UK7</strain>
    </source>
</reference>